<gene>
    <name evidence="2" type="ORF">EYF80_001514</name>
</gene>
<feature type="region of interest" description="Disordered" evidence="1">
    <location>
        <begin position="19"/>
        <end position="45"/>
    </location>
</feature>
<proteinExistence type="predicted"/>
<feature type="region of interest" description="Disordered" evidence="1">
    <location>
        <begin position="66"/>
        <end position="97"/>
    </location>
</feature>
<comment type="caution">
    <text evidence="2">The sequence shown here is derived from an EMBL/GenBank/DDBJ whole genome shotgun (WGS) entry which is preliminary data.</text>
</comment>
<evidence type="ECO:0000313" key="2">
    <source>
        <dbReference type="EMBL" id="TNN88298.1"/>
    </source>
</evidence>
<reference evidence="2 3" key="1">
    <citation type="submission" date="2019-03" db="EMBL/GenBank/DDBJ databases">
        <title>First draft genome of Liparis tanakae, snailfish: a comprehensive survey of snailfish specific genes.</title>
        <authorList>
            <person name="Kim W."/>
            <person name="Song I."/>
            <person name="Jeong J.-H."/>
            <person name="Kim D."/>
            <person name="Kim S."/>
            <person name="Ryu S."/>
            <person name="Song J.Y."/>
            <person name="Lee S.K."/>
        </authorList>
    </citation>
    <scope>NUCLEOTIDE SEQUENCE [LARGE SCALE GENOMIC DNA]</scope>
    <source>
        <tissue evidence="2">Muscle</tissue>
    </source>
</reference>
<organism evidence="2 3">
    <name type="scientific">Liparis tanakae</name>
    <name type="common">Tanaka's snailfish</name>
    <dbReference type="NCBI Taxonomy" id="230148"/>
    <lineage>
        <taxon>Eukaryota</taxon>
        <taxon>Metazoa</taxon>
        <taxon>Chordata</taxon>
        <taxon>Craniata</taxon>
        <taxon>Vertebrata</taxon>
        <taxon>Euteleostomi</taxon>
        <taxon>Actinopterygii</taxon>
        <taxon>Neopterygii</taxon>
        <taxon>Teleostei</taxon>
        <taxon>Neoteleostei</taxon>
        <taxon>Acanthomorphata</taxon>
        <taxon>Eupercaria</taxon>
        <taxon>Perciformes</taxon>
        <taxon>Cottioidei</taxon>
        <taxon>Cottales</taxon>
        <taxon>Liparidae</taxon>
        <taxon>Liparis</taxon>
    </lineage>
</organism>
<dbReference type="Proteomes" id="UP000314294">
    <property type="component" value="Unassembled WGS sequence"/>
</dbReference>
<protein>
    <submittedName>
        <fullName evidence="2">Uncharacterized protein</fullName>
    </submittedName>
</protein>
<accession>A0A4Z2JFA0</accession>
<dbReference type="EMBL" id="SRLO01000006">
    <property type="protein sequence ID" value="TNN88298.1"/>
    <property type="molecule type" value="Genomic_DNA"/>
</dbReference>
<dbReference type="AlphaFoldDB" id="A0A4Z2JFA0"/>
<sequence>MNGFTTGGSVCQEPDLLVSALKRDRPSGHATQSSPPRDFSGTEGCICRTNSMSPSLTTILPTALSAGYHDSVEKTPGTKTPPRLKDDPSKARRTECRTSTEIGWGQEYVCMLSPFLSTICYPTTEPRRMGPEEGQLGVLQGRKDFK</sequence>
<evidence type="ECO:0000256" key="1">
    <source>
        <dbReference type="SAM" id="MobiDB-lite"/>
    </source>
</evidence>
<evidence type="ECO:0000313" key="3">
    <source>
        <dbReference type="Proteomes" id="UP000314294"/>
    </source>
</evidence>
<feature type="compositionally biased region" description="Basic and acidic residues" evidence="1">
    <location>
        <begin position="83"/>
        <end position="97"/>
    </location>
</feature>
<name>A0A4Z2JFA0_9TELE</name>
<keyword evidence="3" id="KW-1185">Reference proteome</keyword>